<comment type="caution">
    <text evidence="1">The sequence shown here is derived from an EMBL/GenBank/DDBJ whole genome shotgun (WGS) entry which is preliminary data.</text>
</comment>
<accession>A0A4V5PKM5</accession>
<proteinExistence type="predicted"/>
<reference evidence="1 2" key="1">
    <citation type="submission" date="2019-04" db="EMBL/GenBank/DDBJ databases">
        <authorList>
            <person name="Li Y."/>
            <person name="Wang J."/>
        </authorList>
    </citation>
    <scope>NUCLEOTIDE SEQUENCE [LARGE SCALE GENOMIC DNA]</scope>
    <source>
        <strain evidence="1 2">DSM 14668</strain>
    </source>
</reference>
<keyword evidence="2" id="KW-1185">Reference proteome</keyword>
<gene>
    <name evidence="1" type="ORF">E8A74_50220</name>
</gene>
<dbReference type="RefSeq" id="WP_136936337.1">
    <property type="nucleotide sequence ID" value="NZ_SSMQ01000133.1"/>
</dbReference>
<dbReference type="AlphaFoldDB" id="A0A4V5PKM5"/>
<dbReference type="PROSITE" id="PS51257">
    <property type="entry name" value="PROKAR_LIPOPROTEIN"/>
    <property type="match status" value="1"/>
</dbReference>
<dbReference type="Proteomes" id="UP000309215">
    <property type="component" value="Unassembled WGS sequence"/>
</dbReference>
<protein>
    <recommendedName>
        <fullName evidence="3">SMP-30/Gluconolactonase/LRE-like region domain-containing protein</fullName>
    </recommendedName>
</protein>
<organism evidence="1 2">
    <name type="scientific">Polyangium fumosum</name>
    <dbReference type="NCBI Taxonomy" id="889272"/>
    <lineage>
        <taxon>Bacteria</taxon>
        <taxon>Pseudomonadati</taxon>
        <taxon>Myxococcota</taxon>
        <taxon>Polyangia</taxon>
        <taxon>Polyangiales</taxon>
        <taxon>Polyangiaceae</taxon>
        <taxon>Polyangium</taxon>
    </lineage>
</organism>
<sequence length="346" mass="36798">MDSRDVAGLLLLTLATACGARTALPSDGNGADDGAAGSASSSGGAPSCTLTIDAMATAVPSLIAEGERIYYVATEGRVMSADADTGATTLLAQIPVQALNPTISLALDADWLYFTFMGEKDGWPGLWRIPKAGGVPEHIASGRIDNVFVDETGLYWTNFLPYEAKHEVFRRRPDGTTLSLGVTDKNYGYLRGIFRGTAGLLVPSGTTFFAFDIDGAGATTISDVVGHISYPFERDGALFFNVDIATPPRGFFRASLDGTMAQELYEGPFERVITDGVSWVLSSSKDGEYAIFGASYPDGESSLVYDSPIDTSPRAVALTPTRLVLGAAWWEWETGIRSLCRDALGL</sequence>
<dbReference type="SUPFAM" id="SSF82171">
    <property type="entry name" value="DPP6 N-terminal domain-like"/>
    <property type="match status" value="1"/>
</dbReference>
<evidence type="ECO:0000313" key="2">
    <source>
        <dbReference type="Proteomes" id="UP000309215"/>
    </source>
</evidence>
<name>A0A4V5PKM5_9BACT</name>
<dbReference type="EMBL" id="SSMQ01000133">
    <property type="protein sequence ID" value="TKC92980.1"/>
    <property type="molecule type" value="Genomic_DNA"/>
</dbReference>
<evidence type="ECO:0008006" key="3">
    <source>
        <dbReference type="Google" id="ProtNLM"/>
    </source>
</evidence>
<evidence type="ECO:0000313" key="1">
    <source>
        <dbReference type="EMBL" id="TKC92980.1"/>
    </source>
</evidence>